<dbReference type="OrthoDB" id="9802175at2"/>
<keyword evidence="3" id="KW-1185">Reference proteome</keyword>
<dbReference type="Proteomes" id="UP000325255">
    <property type="component" value="Unassembled WGS sequence"/>
</dbReference>
<evidence type="ECO:0000259" key="1">
    <source>
        <dbReference type="Pfam" id="PF00148"/>
    </source>
</evidence>
<accession>A0A5M6IWA0</accession>
<dbReference type="PANTHER" id="PTHR42956:SF1">
    <property type="entry name" value="NITROGENASE IRON-MOLYBDENUM COFACTOR BIOSYNTHESIS PROTEIN NIFE"/>
    <property type="match status" value="1"/>
</dbReference>
<dbReference type="Pfam" id="PF00148">
    <property type="entry name" value="Oxidored_nitro"/>
    <property type="match status" value="1"/>
</dbReference>
<gene>
    <name evidence="2" type="ORF">F1189_09130</name>
</gene>
<dbReference type="EMBL" id="VWPK01000011">
    <property type="protein sequence ID" value="KAA5612606.1"/>
    <property type="molecule type" value="Genomic_DNA"/>
</dbReference>
<dbReference type="GO" id="GO:0016491">
    <property type="term" value="F:oxidoreductase activity"/>
    <property type="evidence" value="ECO:0007669"/>
    <property type="project" value="InterPro"/>
</dbReference>
<dbReference type="RefSeq" id="WP_150040421.1">
    <property type="nucleotide sequence ID" value="NZ_OW485601.1"/>
</dbReference>
<sequence length="470" mass="48408">MAVSSERPGTGCALHGALLSAAAVPGVVPILHATAGCAVQAGHGGTAGAAGWSGGLGVPATNVFEKQVVFGATARLREQIKNAVKILDGQLYVVLSSCATEMIGDDIPAMAKEAREQGLPVIDVATAGFRGPAHEGYTLFLKGVLAQAGRLGAPGPRDPALVNLLGIVPGQDVFWEGELAEWSRLLAGIGLRANPLFGPDGGVDGLRDLPRAAISLVFSPWGLEVARGLEQSAGVPWLDAGGLPVGVEASAELLRALAARLGADAAPVEAVIAAERRREDHALLRLAEAWHRLELQREFALVAGSLQVPGLVRFLVGTLGWLPRTIVVTDALPEPARAALEATLAATTEGFEARVLFSDNAAEIADAVLAQGAEIVLGRAFERDVAERLGVPLVELAFPVADRLVLDSFYSGPRGARRLIEEIGRAALAGGRAPAEDTQPALPTPVVVPAQPIASSAPATAGRTAPLPAT</sequence>
<dbReference type="InterPro" id="IPR000510">
    <property type="entry name" value="Nase/OxRdtase_comp1"/>
</dbReference>
<name>A0A5M6IWA0_9PROT</name>
<feature type="domain" description="Nitrogenase/oxidoreductase component 1" evidence="1">
    <location>
        <begin position="12"/>
        <end position="425"/>
    </location>
</feature>
<dbReference type="SUPFAM" id="SSF53807">
    <property type="entry name" value="Helical backbone' metal receptor"/>
    <property type="match status" value="1"/>
</dbReference>
<dbReference type="PANTHER" id="PTHR42956">
    <property type="entry name" value="NITROGENASE IRON-MOLYBDENUM COFACTOR BIOSYNTHESIS PROTEIN NIFE"/>
    <property type="match status" value="1"/>
</dbReference>
<dbReference type="Gene3D" id="3.40.50.1980">
    <property type="entry name" value="Nitrogenase molybdenum iron protein domain"/>
    <property type="match status" value="3"/>
</dbReference>
<evidence type="ECO:0000313" key="3">
    <source>
        <dbReference type="Proteomes" id="UP000325255"/>
    </source>
</evidence>
<evidence type="ECO:0000313" key="2">
    <source>
        <dbReference type="EMBL" id="KAA5612606.1"/>
    </source>
</evidence>
<reference evidence="2 3" key="1">
    <citation type="submission" date="2019-09" db="EMBL/GenBank/DDBJ databases">
        <title>Genome sequence of Rhodovastum atsumiense, a diverse member of the Acetobacteraceae family of non-sulfur purple photosynthetic bacteria.</title>
        <authorList>
            <person name="Meyer T."/>
            <person name="Kyndt J."/>
        </authorList>
    </citation>
    <scope>NUCLEOTIDE SEQUENCE [LARGE SCALE GENOMIC DNA]</scope>
    <source>
        <strain evidence="2 3">DSM 21279</strain>
    </source>
</reference>
<organism evidence="2 3">
    <name type="scientific">Rhodovastum atsumiense</name>
    <dbReference type="NCBI Taxonomy" id="504468"/>
    <lineage>
        <taxon>Bacteria</taxon>
        <taxon>Pseudomonadati</taxon>
        <taxon>Pseudomonadota</taxon>
        <taxon>Alphaproteobacteria</taxon>
        <taxon>Acetobacterales</taxon>
        <taxon>Acetobacteraceae</taxon>
        <taxon>Rhodovastum</taxon>
    </lineage>
</organism>
<comment type="caution">
    <text evidence="2">The sequence shown here is derived from an EMBL/GenBank/DDBJ whole genome shotgun (WGS) entry which is preliminary data.</text>
</comment>
<dbReference type="AlphaFoldDB" id="A0A5M6IWA0"/>
<dbReference type="InterPro" id="IPR049939">
    <property type="entry name" value="NifE-like"/>
</dbReference>
<protein>
    <submittedName>
        <fullName evidence="2">Vanadium nitrogenase</fullName>
    </submittedName>
</protein>
<proteinExistence type="predicted"/>